<dbReference type="InterPro" id="IPR013708">
    <property type="entry name" value="Shikimate_DH-bd_N"/>
</dbReference>
<evidence type="ECO:0000313" key="2">
    <source>
        <dbReference type="EMBL" id="KPV72853.1"/>
    </source>
</evidence>
<dbReference type="GO" id="GO:0004764">
    <property type="term" value="F:shikimate 3-dehydrogenase (NADP+) activity"/>
    <property type="evidence" value="ECO:0007669"/>
    <property type="project" value="InterPro"/>
</dbReference>
<name>A0A0N8PZN9_RHOGW</name>
<dbReference type="OrthoDB" id="204377at2759"/>
<dbReference type="SUPFAM" id="SSF53223">
    <property type="entry name" value="Aminoacid dehydrogenase-like, N-terminal domain"/>
    <property type="match status" value="1"/>
</dbReference>
<dbReference type="InterPro" id="IPR046346">
    <property type="entry name" value="Aminoacid_DH-like_N_sf"/>
</dbReference>
<dbReference type="OMA" id="AIYVMRR"/>
<dbReference type="Pfam" id="PF08501">
    <property type="entry name" value="Shikimate_dh_N"/>
    <property type="match status" value="1"/>
</dbReference>
<dbReference type="GO" id="GO:0019632">
    <property type="term" value="P:shikimate metabolic process"/>
    <property type="evidence" value="ECO:0007669"/>
    <property type="project" value="TreeGrafter"/>
</dbReference>
<dbReference type="PANTHER" id="PTHR21089:SF1">
    <property type="entry name" value="BIFUNCTIONAL 3-DEHYDROQUINATE DEHYDRATASE_SHIKIMATE DEHYDROGENASE, CHLOROPLASTIC"/>
    <property type="match status" value="1"/>
</dbReference>
<dbReference type="EMBL" id="KQ474085">
    <property type="protein sequence ID" value="KPV72853.1"/>
    <property type="molecule type" value="Genomic_DNA"/>
</dbReference>
<protein>
    <recommendedName>
        <fullName evidence="1">Shikimate dehydrogenase substrate binding N-terminal domain-containing protein</fullName>
    </recommendedName>
</protein>
<sequence length="321" mass="35161">MSAALEAARAEGPKTHRLFGYPLHGSYASFLHNTITRLVDVPRKYSFMESTDMDAFLEYLRSDECAGSAVTMPHKVAICQHLDELTEDGRNIGACNTVIIRKGPNGERKLVGHNTDSVGVRESILRADDSHVKSGKIRPGAVFGAGGACRAAVYALTQWLNCSPIYVVNRDDAEVDQFIADFKRMTSDSFKPELVHVKTVEQADQLDAPAYIVSAVPDFPPTTAEEKRARAVSMTLLNKDVKGTIVEMCYHPKIWTTLAQLAKDAGWGVITGDAPMIWQGVEQQALWLGLDKSDLPCDEIVDTVARQVASDKETGSQPPLE</sequence>
<gene>
    <name evidence="2" type="ORF">RHOBADRAFT_66872</name>
</gene>
<dbReference type="STRING" id="578459.A0A0N8PZN9"/>
<dbReference type="Gene3D" id="3.40.50.720">
    <property type="entry name" value="NAD(P)-binding Rossmann-like Domain"/>
    <property type="match status" value="1"/>
</dbReference>
<dbReference type="InterPro" id="IPR022893">
    <property type="entry name" value="Shikimate_DH_fam"/>
</dbReference>
<reference evidence="2 3" key="1">
    <citation type="journal article" date="2015" name="Front. Microbiol.">
        <title>Genome sequence of the plant growth promoting endophytic yeast Rhodotorula graminis WP1.</title>
        <authorList>
            <person name="Firrincieli A."/>
            <person name="Otillar R."/>
            <person name="Salamov A."/>
            <person name="Schmutz J."/>
            <person name="Khan Z."/>
            <person name="Redman R.S."/>
            <person name="Fleck N.D."/>
            <person name="Lindquist E."/>
            <person name="Grigoriev I.V."/>
            <person name="Doty S.L."/>
        </authorList>
    </citation>
    <scope>NUCLEOTIDE SEQUENCE [LARGE SCALE GENOMIC DNA]</scope>
    <source>
        <strain evidence="2 3">WP1</strain>
    </source>
</reference>
<evidence type="ECO:0000259" key="1">
    <source>
        <dbReference type="Pfam" id="PF08501"/>
    </source>
</evidence>
<dbReference type="InterPro" id="IPR036291">
    <property type="entry name" value="NAD(P)-bd_dom_sf"/>
</dbReference>
<dbReference type="PANTHER" id="PTHR21089">
    <property type="entry name" value="SHIKIMATE DEHYDROGENASE"/>
    <property type="match status" value="1"/>
</dbReference>
<feature type="domain" description="Shikimate dehydrogenase substrate binding N-terminal" evidence="1">
    <location>
        <begin position="18"/>
        <end position="98"/>
    </location>
</feature>
<dbReference type="RefSeq" id="XP_018268902.1">
    <property type="nucleotide sequence ID" value="XM_018419107.1"/>
</dbReference>
<dbReference type="Proteomes" id="UP000053890">
    <property type="component" value="Unassembled WGS sequence"/>
</dbReference>
<dbReference type="SUPFAM" id="SSF51735">
    <property type="entry name" value="NAD(P)-binding Rossmann-fold domains"/>
    <property type="match status" value="1"/>
</dbReference>
<dbReference type="AlphaFoldDB" id="A0A0N8PZN9"/>
<accession>A0A0N8PZN9</accession>
<organism evidence="2 3">
    <name type="scientific">Rhodotorula graminis (strain WP1)</name>
    <dbReference type="NCBI Taxonomy" id="578459"/>
    <lineage>
        <taxon>Eukaryota</taxon>
        <taxon>Fungi</taxon>
        <taxon>Dikarya</taxon>
        <taxon>Basidiomycota</taxon>
        <taxon>Pucciniomycotina</taxon>
        <taxon>Microbotryomycetes</taxon>
        <taxon>Sporidiobolales</taxon>
        <taxon>Sporidiobolaceae</taxon>
        <taxon>Rhodotorula</taxon>
    </lineage>
</organism>
<keyword evidence="3" id="KW-1185">Reference proteome</keyword>
<proteinExistence type="predicted"/>
<dbReference type="Gene3D" id="3.40.50.10860">
    <property type="entry name" value="Leucine Dehydrogenase, chain A, domain 1"/>
    <property type="match status" value="1"/>
</dbReference>
<evidence type="ECO:0000313" key="3">
    <source>
        <dbReference type="Proteomes" id="UP000053890"/>
    </source>
</evidence>
<dbReference type="GeneID" id="28979553"/>
<dbReference type="GO" id="GO:0009423">
    <property type="term" value="P:chorismate biosynthetic process"/>
    <property type="evidence" value="ECO:0007669"/>
    <property type="project" value="TreeGrafter"/>
</dbReference>